<organism evidence="4">
    <name type="scientific">Schizophyllum commune (strain H4-8 / FGSC 9210)</name>
    <name type="common">Split gill fungus</name>
    <dbReference type="NCBI Taxonomy" id="578458"/>
    <lineage>
        <taxon>Eukaryota</taxon>
        <taxon>Fungi</taxon>
        <taxon>Dikarya</taxon>
        <taxon>Basidiomycota</taxon>
        <taxon>Agaricomycotina</taxon>
        <taxon>Agaricomycetes</taxon>
        <taxon>Agaricomycetidae</taxon>
        <taxon>Agaricales</taxon>
        <taxon>Schizophyllaceae</taxon>
        <taxon>Schizophyllum</taxon>
    </lineage>
</organism>
<evidence type="ECO:0000313" key="4">
    <source>
        <dbReference type="Proteomes" id="UP000007431"/>
    </source>
</evidence>
<dbReference type="GeneID" id="9588117"/>
<dbReference type="InParanoid" id="D8PRI1"/>
<keyword evidence="2" id="KW-0472">Membrane</keyword>
<protein>
    <submittedName>
        <fullName evidence="3">Uncharacterized protein</fullName>
    </submittedName>
</protein>
<dbReference type="HOGENOM" id="CLU_044614_3_0_1"/>
<sequence>MATPRPASFDYTLQSRGKEAQMKLIGLSIQSLLFGTYLTLALAMFYLLRHRRAGWASTSTARHSTKGRLLVGLCILTTTLTGHWISLVIRSFQAFIYWHGAQQASMYYVESAGSIGIVRFAFHGANGLISDAFVISRFFIIWDYSKPVVVFPLVCLAGFSVTAIGTTYAYGVFDPSIPETLTSLHHWRLARAVPSLSINFYCTALVVWRLAHIRRQTMDHGISQSIKTALIIVVESAALNTTVILLSQIMYDVDNVSTYFLTDCVPYISALTAILIHARAVISNATGANITGRELQDGSSDTRPAGVWRSGNVKGSGGGAGSTEDHENRPSTVTKFAESSMKSTLEMTEVTRD</sequence>
<dbReference type="VEuPathDB" id="FungiDB:SCHCODRAFT_02622787"/>
<dbReference type="OrthoDB" id="3250682at2759"/>
<evidence type="ECO:0000313" key="3">
    <source>
        <dbReference type="EMBL" id="EFJ01792.1"/>
    </source>
</evidence>
<evidence type="ECO:0000256" key="2">
    <source>
        <dbReference type="SAM" id="Phobius"/>
    </source>
</evidence>
<feature type="transmembrane region" description="Helical" evidence="2">
    <location>
        <begin position="148"/>
        <end position="169"/>
    </location>
</feature>
<dbReference type="EMBL" id="GL377302">
    <property type="protein sequence ID" value="EFJ01792.1"/>
    <property type="molecule type" value="Genomic_DNA"/>
</dbReference>
<feature type="transmembrane region" description="Helical" evidence="2">
    <location>
        <begin position="112"/>
        <end position="136"/>
    </location>
</feature>
<feature type="transmembrane region" description="Helical" evidence="2">
    <location>
        <begin position="257"/>
        <end position="276"/>
    </location>
</feature>
<keyword evidence="2" id="KW-0812">Transmembrane</keyword>
<gene>
    <name evidence="3" type="ORF">SCHCODRAFT_102857</name>
</gene>
<feature type="non-terminal residue" evidence="3">
    <location>
        <position position="353"/>
    </location>
</feature>
<keyword evidence="4" id="KW-1185">Reference proteome</keyword>
<evidence type="ECO:0000256" key="1">
    <source>
        <dbReference type="SAM" id="MobiDB-lite"/>
    </source>
</evidence>
<reference evidence="3 4" key="1">
    <citation type="journal article" date="2010" name="Nat. Biotechnol.">
        <title>Genome sequence of the model mushroom Schizophyllum commune.</title>
        <authorList>
            <person name="Ohm R.A."/>
            <person name="de Jong J.F."/>
            <person name="Lugones L.G."/>
            <person name="Aerts A."/>
            <person name="Kothe E."/>
            <person name="Stajich J.E."/>
            <person name="de Vries R.P."/>
            <person name="Record E."/>
            <person name="Levasseur A."/>
            <person name="Baker S.E."/>
            <person name="Bartholomew K.A."/>
            <person name="Coutinho P.M."/>
            <person name="Erdmann S."/>
            <person name="Fowler T.J."/>
            <person name="Gathman A.C."/>
            <person name="Lombard V."/>
            <person name="Henrissat B."/>
            <person name="Knabe N."/>
            <person name="Kuees U."/>
            <person name="Lilly W.W."/>
            <person name="Lindquist E."/>
            <person name="Lucas S."/>
            <person name="Magnuson J.K."/>
            <person name="Piumi F."/>
            <person name="Raudaskoski M."/>
            <person name="Salamov A."/>
            <person name="Schmutz J."/>
            <person name="Schwarze F.W.M.R."/>
            <person name="vanKuyk P.A."/>
            <person name="Horton J.S."/>
            <person name="Grigoriev I.V."/>
            <person name="Woesten H.A.B."/>
        </authorList>
    </citation>
    <scope>NUCLEOTIDE SEQUENCE [LARGE SCALE GENOMIC DNA]</scope>
    <source>
        <strain evidence="4">H4-8 / FGSC 9210</strain>
    </source>
</reference>
<keyword evidence="2" id="KW-1133">Transmembrane helix</keyword>
<feature type="transmembrane region" description="Helical" evidence="2">
    <location>
        <begin position="24"/>
        <end position="48"/>
    </location>
</feature>
<dbReference type="AlphaFoldDB" id="D8PRI1"/>
<name>D8PRI1_SCHCM</name>
<feature type="transmembrane region" description="Helical" evidence="2">
    <location>
        <begin position="69"/>
        <end position="92"/>
    </location>
</feature>
<feature type="transmembrane region" description="Helical" evidence="2">
    <location>
        <begin position="189"/>
        <end position="208"/>
    </location>
</feature>
<feature type="transmembrane region" description="Helical" evidence="2">
    <location>
        <begin position="229"/>
        <end position="251"/>
    </location>
</feature>
<dbReference type="RefSeq" id="XP_003036694.1">
    <property type="nucleotide sequence ID" value="XM_003036648.1"/>
</dbReference>
<feature type="region of interest" description="Disordered" evidence="1">
    <location>
        <begin position="292"/>
        <end position="353"/>
    </location>
</feature>
<dbReference type="eggNOG" id="ENOG502TCR1">
    <property type="taxonomic scope" value="Eukaryota"/>
</dbReference>
<proteinExistence type="predicted"/>
<dbReference type="Proteomes" id="UP000007431">
    <property type="component" value="Unassembled WGS sequence"/>
</dbReference>
<accession>D8PRI1</accession>
<dbReference type="KEGG" id="scm:SCHCO_02622787"/>
<dbReference type="OMA" id="NDSISDM"/>